<dbReference type="STRING" id="1437609.BCAL_1709"/>
<protein>
    <submittedName>
        <fullName evidence="1">Phage protein</fullName>
    </submittedName>
</protein>
<comment type="caution">
    <text evidence="1">The sequence shown here is derived from an EMBL/GenBank/DDBJ whole genome shotgun (WGS) entry which is preliminary data.</text>
</comment>
<reference evidence="1 2" key="1">
    <citation type="submission" date="2014-03" db="EMBL/GenBank/DDBJ databases">
        <title>Genomics of Bifidobacteria.</title>
        <authorList>
            <person name="Ventura M."/>
            <person name="Milani C."/>
            <person name="Lugli G.A."/>
        </authorList>
    </citation>
    <scope>NUCLEOTIDE SEQUENCE [LARGE SCALE GENOMIC DNA]</scope>
    <source>
        <strain evidence="1 2">DSM 23973</strain>
    </source>
</reference>
<dbReference type="EMBL" id="JGYS01000028">
    <property type="protein sequence ID" value="KFI50571.1"/>
    <property type="molecule type" value="Genomic_DNA"/>
</dbReference>
<gene>
    <name evidence="1" type="ORF">BCAL_1709</name>
</gene>
<accession>A0A086ZVM1</accession>
<dbReference type="OrthoDB" id="4423416at2"/>
<proteinExistence type="predicted"/>
<evidence type="ECO:0000313" key="2">
    <source>
        <dbReference type="Proteomes" id="UP000029072"/>
    </source>
</evidence>
<evidence type="ECO:0000313" key="1">
    <source>
        <dbReference type="EMBL" id="KFI50571.1"/>
    </source>
</evidence>
<dbReference type="RefSeq" id="WP_043165847.1">
    <property type="nucleotide sequence ID" value="NZ_JDUV01000008.1"/>
</dbReference>
<dbReference type="Proteomes" id="UP000029072">
    <property type="component" value="Unassembled WGS sequence"/>
</dbReference>
<organism evidence="1 2">
    <name type="scientific">Bifidobacterium callitrichos DSM 23973</name>
    <dbReference type="NCBI Taxonomy" id="1437609"/>
    <lineage>
        <taxon>Bacteria</taxon>
        <taxon>Bacillati</taxon>
        <taxon>Actinomycetota</taxon>
        <taxon>Actinomycetes</taxon>
        <taxon>Bifidobacteriales</taxon>
        <taxon>Bifidobacteriaceae</taxon>
        <taxon>Bifidobacterium</taxon>
    </lineage>
</organism>
<dbReference type="eggNOG" id="ENOG5030HIK">
    <property type="taxonomic scope" value="Bacteria"/>
</dbReference>
<name>A0A086ZVM1_9BIFI</name>
<sequence>MAKVKVRLHSSGVLDVLNSDGVRGDIERRTEAVAAAANRMHNAKGYVGDVIRTDRPHGAVRAVTRHARRSNAKHNTLLKSLDAGRD</sequence>
<dbReference type="AlphaFoldDB" id="A0A086ZVM1"/>